<proteinExistence type="predicted"/>
<name>A0A4C1Z0F8_EUMVA</name>
<organism evidence="1 2">
    <name type="scientific">Eumeta variegata</name>
    <name type="common">Bagworm moth</name>
    <name type="synonym">Eumeta japonica</name>
    <dbReference type="NCBI Taxonomy" id="151549"/>
    <lineage>
        <taxon>Eukaryota</taxon>
        <taxon>Metazoa</taxon>
        <taxon>Ecdysozoa</taxon>
        <taxon>Arthropoda</taxon>
        <taxon>Hexapoda</taxon>
        <taxon>Insecta</taxon>
        <taxon>Pterygota</taxon>
        <taxon>Neoptera</taxon>
        <taxon>Endopterygota</taxon>
        <taxon>Lepidoptera</taxon>
        <taxon>Glossata</taxon>
        <taxon>Ditrysia</taxon>
        <taxon>Tineoidea</taxon>
        <taxon>Psychidae</taxon>
        <taxon>Oiketicinae</taxon>
        <taxon>Eumeta</taxon>
    </lineage>
</organism>
<dbReference type="InterPro" id="IPR036397">
    <property type="entry name" value="RNaseH_sf"/>
</dbReference>
<dbReference type="GO" id="GO:0003676">
    <property type="term" value="F:nucleic acid binding"/>
    <property type="evidence" value="ECO:0007669"/>
    <property type="project" value="InterPro"/>
</dbReference>
<reference evidence="1 2" key="1">
    <citation type="journal article" date="2019" name="Commun. Biol.">
        <title>The bagworm genome reveals a unique fibroin gene that provides high tensile strength.</title>
        <authorList>
            <person name="Kono N."/>
            <person name="Nakamura H."/>
            <person name="Ohtoshi R."/>
            <person name="Tomita M."/>
            <person name="Numata K."/>
            <person name="Arakawa K."/>
        </authorList>
    </citation>
    <scope>NUCLEOTIDE SEQUENCE [LARGE SCALE GENOMIC DNA]</scope>
</reference>
<evidence type="ECO:0000313" key="1">
    <source>
        <dbReference type="EMBL" id="GBP80663.1"/>
    </source>
</evidence>
<protein>
    <submittedName>
        <fullName evidence="1">Uncharacterized protein</fullName>
    </submittedName>
</protein>
<dbReference type="OrthoDB" id="10017160at2759"/>
<sequence length="174" mass="20028">MEPDKIVTYQQIRTSLRIGMSQVHNILDELFACVFPFEELPPKIKRGQSVGKKMVAPFFGMTGHYVQIVYKIRNSYCRLVNNHCSPLVLEKVWEKQPRSMIFFDDVLTMPHTVIQATNYLGMLDTEILAHLPHSRNLASCDFLLFPKIKGKHQGKWFLDVNETVAAYEKAVEAT</sequence>
<evidence type="ECO:0000313" key="2">
    <source>
        <dbReference type="Proteomes" id="UP000299102"/>
    </source>
</evidence>
<keyword evidence="2" id="KW-1185">Reference proteome</keyword>
<accession>A0A4C1Z0F8</accession>
<dbReference type="AlphaFoldDB" id="A0A4C1Z0F8"/>
<comment type="caution">
    <text evidence="1">The sequence shown here is derived from an EMBL/GenBank/DDBJ whole genome shotgun (WGS) entry which is preliminary data.</text>
</comment>
<gene>
    <name evidence="1" type="ORF">EVAR_54121_1</name>
</gene>
<dbReference type="Proteomes" id="UP000299102">
    <property type="component" value="Unassembled WGS sequence"/>
</dbReference>
<dbReference type="Gene3D" id="3.30.420.10">
    <property type="entry name" value="Ribonuclease H-like superfamily/Ribonuclease H"/>
    <property type="match status" value="1"/>
</dbReference>
<dbReference type="EMBL" id="BGZK01001473">
    <property type="protein sequence ID" value="GBP80663.1"/>
    <property type="molecule type" value="Genomic_DNA"/>
</dbReference>